<evidence type="ECO:0000313" key="5">
    <source>
        <dbReference type="EMBL" id="MFH6771698.1"/>
    </source>
</evidence>
<dbReference type="PROSITE" id="PS50109">
    <property type="entry name" value="HIS_KIN"/>
    <property type="match status" value="1"/>
</dbReference>
<dbReference type="InterPro" id="IPR003018">
    <property type="entry name" value="GAF"/>
</dbReference>
<feature type="domain" description="Histidine kinase" evidence="4">
    <location>
        <begin position="188"/>
        <end position="401"/>
    </location>
</feature>
<evidence type="ECO:0000256" key="2">
    <source>
        <dbReference type="ARBA" id="ARBA00012438"/>
    </source>
</evidence>
<keyword evidence="5" id="KW-0418">Kinase</keyword>
<reference evidence="5 6" key="1">
    <citation type="submission" date="2024-02" db="EMBL/GenBank/DDBJ databases">
        <title>A Gaetbulibacter species isolated from tidal flats and genomic insights of their niches.</title>
        <authorList>
            <person name="Ye Y."/>
        </authorList>
    </citation>
    <scope>NUCLEOTIDE SEQUENCE [LARGE SCALE GENOMIC DNA]</scope>
    <source>
        <strain evidence="5 6">KYW382</strain>
    </source>
</reference>
<dbReference type="SMART" id="SM00388">
    <property type="entry name" value="HisKA"/>
    <property type="match status" value="1"/>
</dbReference>
<keyword evidence="6" id="KW-1185">Reference proteome</keyword>
<dbReference type="SUPFAM" id="SSF47384">
    <property type="entry name" value="Homodimeric domain of signal transducing histidine kinase"/>
    <property type="match status" value="1"/>
</dbReference>
<comment type="catalytic activity">
    <reaction evidence="1">
        <text>ATP + protein L-histidine = ADP + protein N-phospho-L-histidine.</text>
        <dbReference type="EC" id="2.7.13.3"/>
    </reaction>
</comment>
<proteinExistence type="predicted"/>
<dbReference type="InterPro" id="IPR036890">
    <property type="entry name" value="HATPase_C_sf"/>
</dbReference>
<dbReference type="SMART" id="SM00387">
    <property type="entry name" value="HATPase_c"/>
    <property type="match status" value="1"/>
</dbReference>
<dbReference type="InterPro" id="IPR029016">
    <property type="entry name" value="GAF-like_dom_sf"/>
</dbReference>
<accession>A0ABW7MZ79</accession>
<evidence type="ECO:0000256" key="1">
    <source>
        <dbReference type="ARBA" id="ARBA00000085"/>
    </source>
</evidence>
<dbReference type="InterPro" id="IPR005467">
    <property type="entry name" value="His_kinase_dom"/>
</dbReference>
<dbReference type="InterPro" id="IPR036097">
    <property type="entry name" value="HisK_dim/P_sf"/>
</dbReference>
<dbReference type="RefSeq" id="WP_344740863.1">
    <property type="nucleotide sequence ID" value="NZ_BAABAY010000002.1"/>
</dbReference>
<dbReference type="EMBL" id="JBAWKB010000002">
    <property type="protein sequence ID" value="MFH6771698.1"/>
    <property type="molecule type" value="Genomic_DNA"/>
</dbReference>
<dbReference type="InterPro" id="IPR003594">
    <property type="entry name" value="HATPase_dom"/>
</dbReference>
<keyword evidence="5" id="KW-0808">Transferase</keyword>
<dbReference type="Gene3D" id="1.10.287.130">
    <property type="match status" value="1"/>
</dbReference>
<dbReference type="InterPro" id="IPR003661">
    <property type="entry name" value="HisK_dim/P_dom"/>
</dbReference>
<name>A0ABW7MZ79_9FLAO</name>
<keyword evidence="3" id="KW-0597">Phosphoprotein</keyword>
<dbReference type="EC" id="2.7.13.3" evidence="2"/>
<sequence length="401" mass="45303">MITPKLSENERERLVALNSYRILHTPPEKEYDEITKLASLICNAPTSHISFMDSDNQWTKSCLGMDGKDIKRELTFCGHTILNKIEPLIIPDTSKDIRFHDNPFVKGDPYFAFYAGFPLVNPEGHSLGTLCVLDKEPRELDSDQIMALKVLSNQILKLLELRRKNIALNETIQYLNIKNQRLNDFVKVTAHDIKSPLSSLVMLADALQDEYWDSLNSEVKNIVDHINQSGTYLSDLVDGILKNSKKIDDSHLDKEEIQVKTNVGNLISVLDVFEEVNFNIEISDELEIYTNKTAFNQILTNLINNSIKYNDKEVTEITITITEDIEFVVVNIIDNGLGIKEDELHGIFNLFSTTSNTDREGFQGTGIGLTTVKSLVESLGGTISVNSKYGEGTHFRFTLKK</sequence>
<protein>
    <recommendedName>
        <fullName evidence="2">histidine kinase</fullName>
        <ecNumber evidence="2">2.7.13.3</ecNumber>
    </recommendedName>
</protein>
<dbReference type="Pfam" id="PF01590">
    <property type="entry name" value="GAF"/>
    <property type="match status" value="1"/>
</dbReference>
<dbReference type="PANTHER" id="PTHR43102">
    <property type="entry name" value="SLR1143 PROTEIN"/>
    <property type="match status" value="1"/>
</dbReference>
<organism evidence="5 6">
    <name type="scientific">Gaetbulibacter aestuarii</name>
    <dbReference type="NCBI Taxonomy" id="1502358"/>
    <lineage>
        <taxon>Bacteria</taxon>
        <taxon>Pseudomonadati</taxon>
        <taxon>Bacteroidota</taxon>
        <taxon>Flavobacteriia</taxon>
        <taxon>Flavobacteriales</taxon>
        <taxon>Flavobacteriaceae</taxon>
        <taxon>Gaetbulibacter</taxon>
    </lineage>
</organism>
<dbReference type="SUPFAM" id="SSF55874">
    <property type="entry name" value="ATPase domain of HSP90 chaperone/DNA topoisomerase II/histidine kinase"/>
    <property type="match status" value="1"/>
</dbReference>
<dbReference type="SUPFAM" id="SSF55781">
    <property type="entry name" value="GAF domain-like"/>
    <property type="match status" value="1"/>
</dbReference>
<dbReference type="Gene3D" id="3.30.450.40">
    <property type="match status" value="1"/>
</dbReference>
<dbReference type="CDD" id="cd00082">
    <property type="entry name" value="HisKA"/>
    <property type="match status" value="1"/>
</dbReference>
<dbReference type="Gene3D" id="3.30.565.10">
    <property type="entry name" value="Histidine kinase-like ATPase, C-terminal domain"/>
    <property type="match status" value="1"/>
</dbReference>
<evidence type="ECO:0000259" key="4">
    <source>
        <dbReference type="PROSITE" id="PS50109"/>
    </source>
</evidence>
<gene>
    <name evidence="5" type="ORF">V8G58_07100</name>
</gene>
<dbReference type="Pfam" id="PF02518">
    <property type="entry name" value="HATPase_c"/>
    <property type="match status" value="1"/>
</dbReference>
<dbReference type="GO" id="GO:0016301">
    <property type="term" value="F:kinase activity"/>
    <property type="evidence" value="ECO:0007669"/>
    <property type="project" value="UniProtKB-KW"/>
</dbReference>
<evidence type="ECO:0000313" key="6">
    <source>
        <dbReference type="Proteomes" id="UP001610100"/>
    </source>
</evidence>
<evidence type="ECO:0000256" key="3">
    <source>
        <dbReference type="ARBA" id="ARBA00022553"/>
    </source>
</evidence>
<dbReference type="Pfam" id="PF00512">
    <property type="entry name" value="HisKA"/>
    <property type="match status" value="1"/>
</dbReference>
<dbReference type="InterPro" id="IPR004358">
    <property type="entry name" value="Sig_transdc_His_kin-like_C"/>
</dbReference>
<dbReference type="PRINTS" id="PR00344">
    <property type="entry name" value="BCTRLSENSOR"/>
</dbReference>
<dbReference type="SMART" id="SM00065">
    <property type="entry name" value="GAF"/>
    <property type="match status" value="1"/>
</dbReference>
<dbReference type="PANTHER" id="PTHR43102:SF2">
    <property type="entry name" value="GAF DOMAIN-CONTAINING PROTEIN"/>
    <property type="match status" value="1"/>
</dbReference>
<dbReference type="Proteomes" id="UP001610100">
    <property type="component" value="Unassembled WGS sequence"/>
</dbReference>
<comment type="caution">
    <text evidence="5">The sequence shown here is derived from an EMBL/GenBank/DDBJ whole genome shotgun (WGS) entry which is preliminary data.</text>
</comment>